<organism evidence="3 4">
    <name type="scientific">Mesorhizobium abyssinicae</name>
    <dbReference type="NCBI Taxonomy" id="1209958"/>
    <lineage>
        <taxon>Bacteria</taxon>
        <taxon>Pseudomonadati</taxon>
        <taxon>Pseudomonadota</taxon>
        <taxon>Alphaproteobacteria</taxon>
        <taxon>Hyphomicrobiales</taxon>
        <taxon>Phyllobacteriaceae</taxon>
        <taxon>Mesorhizobium</taxon>
    </lineage>
</organism>
<name>A0ABU5AQV3_9HYPH</name>
<dbReference type="Gene3D" id="3.30.9.10">
    <property type="entry name" value="D-Amino Acid Oxidase, subunit A, domain 2"/>
    <property type="match status" value="1"/>
</dbReference>
<keyword evidence="4" id="KW-1185">Reference proteome</keyword>
<dbReference type="PANTHER" id="PTHR13847">
    <property type="entry name" value="SARCOSINE DEHYDROGENASE-RELATED"/>
    <property type="match status" value="1"/>
</dbReference>
<evidence type="ECO:0000256" key="1">
    <source>
        <dbReference type="ARBA" id="ARBA00023002"/>
    </source>
</evidence>
<protein>
    <submittedName>
        <fullName evidence="3">FAD-binding oxidoreductase</fullName>
        <ecNumber evidence="3">1.-.-.-</ecNumber>
    </submittedName>
</protein>
<dbReference type="EC" id="1.-.-.-" evidence="3"/>
<accession>A0ABU5AQV3</accession>
<dbReference type="InterPro" id="IPR036188">
    <property type="entry name" value="FAD/NAD-bd_sf"/>
</dbReference>
<comment type="caution">
    <text evidence="3">The sequence shown here is derived from an EMBL/GenBank/DDBJ whole genome shotgun (WGS) entry which is preliminary data.</text>
</comment>
<keyword evidence="1 3" id="KW-0560">Oxidoreductase</keyword>
<proteinExistence type="predicted"/>
<feature type="domain" description="FAD dependent oxidoreductase" evidence="2">
    <location>
        <begin position="35"/>
        <end position="385"/>
    </location>
</feature>
<dbReference type="Proteomes" id="UP001276564">
    <property type="component" value="Unassembled WGS sequence"/>
</dbReference>
<evidence type="ECO:0000313" key="4">
    <source>
        <dbReference type="Proteomes" id="UP001276564"/>
    </source>
</evidence>
<dbReference type="InterPro" id="IPR006076">
    <property type="entry name" value="FAD-dep_OxRdtase"/>
</dbReference>
<dbReference type="PANTHER" id="PTHR13847:SF201">
    <property type="entry name" value="PUTATIBE OXIDOREDUCTASE"/>
    <property type="match status" value="1"/>
</dbReference>
<dbReference type="GO" id="GO:0016491">
    <property type="term" value="F:oxidoreductase activity"/>
    <property type="evidence" value="ECO:0007669"/>
    <property type="project" value="UniProtKB-KW"/>
</dbReference>
<dbReference type="Gene3D" id="3.50.50.60">
    <property type="entry name" value="FAD/NAD(P)-binding domain"/>
    <property type="match status" value="1"/>
</dbReference>
<dbReference type="EMBL" id="JAVIIP010000009">
    <property type="protein sequence ID" value="MDX8539665.1"/>
    <property type="molecule type" value="Genomic_DNA"/>
</dbReference>
<dbReference type="RefSeq" id="WP_320321026.1">
    <property type="nucleotide sequence ID" value="NZ_JAVIIP010000009.1"/>
</dbReference>
<evidence type="ECO:0000313" key="3">
    <source>
        <dbReference type="EMBL" id="MDX8539665.1"/>
    </source>
</evidence>
<evidence type="ECO:0000259" key="2">
    <source>
        <dbReference type="Pfam" id="PF01266"/>
    </source>
</evidence>
<sequence>MVRKLDLRSGRPVWIAYRAPPVPTGKLTRDIKAEVLVVGMGISGAMMADALARAGHGVVCIDRRGPLLGSTSATTALVQFELDQPLIKLAAIKGKIDAVRAWRRSRLAVVNLRGRIAELGITCNLARLPSLYLAGNLLAPAQLRDESDARRQAGIAATYLTRKALSDSFGIDRAAAILSHDNIALDPRKLTAGLLLSAVGRKARLYAPVEADEIRSDRDEVVVKTGGGPTITARHLVLATGYELTDIIPATAHSIVSTWAIATARQPKDIWPGAALLWEASEPYLYIRTTADDRVICGGEDEDFTDEEHRDALIAEKSKRLAAKLGRLLPKLDTRPEFSWTGSFGTTTSGLPYIGALPRHPRIHAVMGYGGNGITFSQIASEMVSSAIDGLEDVDTDLFAFPAHG</sequence>
<dbReference type="Pfam" id="PF01266">
    <property type="entry name" value="DAO"/>
    <property type="match status" value="1"/>
</dbReference>
<reference evidence="3 4" key="1">
    <citation type="submission" date="2023-08" db="EMBL/GenBank/DDBJ databases">
        <title>Implementing the SeqCode for naming new Mesorhizobium species isolated from Vachellia karroo root nodules.</title>
        <authorList>
            <person name="Van Lill M."/>
        </authorList>
    </citation>
    <scope>NUCLEOTIDE SEQUENCE [LARGE SCALE GENOMIC DNA]</scope>
    <source>
        <strain evidence="3 4">VK4B</strain>
    </source>
</reference>
<gene>
    <name evidence="3" type="ORF">RFM23_18760</name>
</gene>
<dbReference type="SUPFAM" id="SSF51905">
    <property type="entry name" value="FAD/NAD(P)-binding domain"/>
    <property type="match status" value="1"/>
</dbReference>